<dbReference type="AlphaFoldDB" id="A0A2W5R8Z8"/>
<proteinExistence type="predicted"/>
<accession>A0A2W5R8Z8</accession>
<evidence type="ECO:0000313" key="1">
    <source>
        <dbReference type="EMBL" id="PZQ85462.1"/>
    </source>
</evidence>
<reference evidence="1 2" key="1">
    <citation type="submission" date="2017-08" db="EMBL/GenBank/DDBJ databases">
        <title>Infants hospitalized years apart are colonized by the same room-sourced microbial strains.</title>
        <authorList>
            <person name="Brooks B."/>
            <person name="Olm M.R."/>
            <person name="Firek B.A."/>
            <person name="Baker R."/>
            <person name="Thomas B.C."/>
            <person name="Morowitz M.J."/>
            <person name="Banfield J.F."/>
        </authorList>
    </citation>
    <scope>NUCLEOTIDE SEQUENCE [LARGE SCALE GENOMIC DNA]</scope>
    <source>
        <strain evidence="1">S2_005_001_R2_27</strain>
    </source>
</reference>
<evidence type="ECO:0000313" key="2">
    <source>
        <dbReference type="Proteomes" id="UP000248887"/>
    </source>
</evidence>
<organism evidence="1 2">
    <name type="scientific">Ancylobacter novellus</name>
    <name type="common">Thiobacillus novellus</name>
    <dbReference type="NCBI Taxonomy" id="921"/>
    <lineage>
        <taxon>Bacteria</taxon>
        <taxon>Pseudomonadati</taxon>
        <taxon>Pseudomonadota</taxon>
        <taxon>Alphaproteobacteria</taxon>
        <taxon>Hyphomicrobiales</taxon>
        <taxon>Xanthobacteraceae</taxon>
        <taxon>Ancylobacter</taxon>
    </lineage>
</organism>
<sequence>MATKNETPVGFDRVNAVFAWWGLSGADNTGKLDGQFKRFQAFTSDLQKAYGETYNAQVSTLLGANERIGRSLLEFVRCRRPQDVVAAESSVMAAILEETSLQTKTWLELSQKVQECCANMAREFASEIRQRENETPDVRGSVKAS</sequence>
<dbReference type="EMBL" id="QFQD01000003">
    <property type="protein sequence ID" value="PZQ85462.1"/>
    <property type="molecule type" value="Genomic_DNA"/>
</dbReference>
<gene>
    <name evidence="1" type="ORF">DI549_01965</name>
</gene>
<comment type="caution">
    <text evidence="1">The sequence shown here is derived from an EMBL/GenBank/DDBJ whole genome shotgun (WGS) entry which is preliminary data.</text>
</comment>
<protein>
    <submittedName>
        <fullName evidence="1">Uncharacterized protein</fullName>
    </submittedName>
</protein>
<name>A0A2W5R8Z8_ANCNO</name>
<dbReference type="Proteomes" id="UP000248887">
    <property type="component" value="Unassembled WGS sequence"/>
</dbReference>